<dbReference type="PANTHER" id="PTHR43513">
    <property type="entry name" value="DIHYDROOROTATE DEHYDROGENASE B (NAD(+)), ELECTRON TRANSFER SUBUNIT"/>
    <property type="match status" value="1"/>
</dbReference>
<feature type="binding site" evidence="11">
    <location>
        <begin position="74"/>
        <end position="76"/>
    </location>
    <ligand>
        <name>FAD</name>
        <dbReference type="ChEBI" id="CHEBI:57692"/>
    </ligand>
</feature>
<feature type="binding site" evidence="11">
    <location>
        <begin position="57"/>
        <end position="60"/>
    </location>
    <ligand>
        <name>FAD</name>
        <dbReference type="ChEBI" id="CHEBI:57692"/>
    </ligand>
</feature>
<keyword evidence="9 11" id="KW-0408">Iron</keyword>
<keyword evidence="5 11" id="KW-0479">Metal-binding</keyword>
<dbReference type="InterPro" id="IPR012165">
    <property type="entry name" value="Cyt_c3_hydrogenase_gsu"/>
</dbReference>
<keyword evidence="7 11" id="KW-0665">Pyrimidine biosynthesis</keyword>
<evidence type="ECO:0000256" key="3">
    <source>
        <dbReference type="ARBA" id="ARBA00022630"/>
    </source>
</evidence>
<evidence type="ECO:0000256" key="8">
    <source>
        <dbReference type="ARBA" id="ARBA00022982"/>
    </source>
</evidence>
<evidence type="ECO:0000256" key="1">
    <source>
        <dbReference type="ARBA" id="ARBA00006422"/>
    </source>
</evidence>
<dbReference type="PIRSF" id="PIRSF006816">
    <property type="entry name" value="Cyc3_hyd_g"/>
    <property type="match status" value="1"/>
</dbReference>
<dbReference type="SUPFAM" id="SSF52343">
    <property type="entry name" value="Ferredoxin reductase-like, C-terminal NADP-linked domain"/>
    <property type="match status" value="1"/>
</dbReference>
<dbReference type="PANTHER" id="PTHR43513:SF3">
    <property type="entry name" value="DIHYDROOROTATE DEHYDROGENASE B (NAD(+)), ELECTRON TRANSFER SUBUNIT-RELATED"/>
    <property type="match status" value="1"/>
</dbReference>
<dbReference type="Gene3D" id="2.10.240.10">
    <property type="entry name" value="Dihydroorotate dehydrogenase, electron transfer subunit"/>
    <property type="match status" value="1"/>
</dbReference>
<accession>A0ABV9MWS3</accession>
<dbReference type="InterPro" id="IPR017938">
    <property type="entry name" value="Riboflavin_synthase-like_b-brl"/>
</dbReference>
<sequence length="266" mass="28762">MKGDHLVKIEMMEITSQRELAPKIYEMTLKGQLVKKMQTPGQFLHIRVPRADLLLRRPISLNEINQEAGTCRIIYRVEGDGTLAFSKMQAGDVLDVMGPLGNGFSLSGLQEGDEAYLVGGGIGIPPLYELSRQLVAIGVKPIHFLGYASNEVKYYEDEFKALGETHIATDDGSYGVHGHVGHLLDAMTSPLPAAVFSCGSKGLMQAVEDRFVDTVANVQLSLESRMACGMGACYACVCKVKDDPTGLKSLKVCDEGPVFPAGKVVL</sequence>
<evidence type="ECO:0000256" key="9">
    <source>
        <dbReference type="ARBA" id="ARBA00023004"/>
    </source>
</evidence>
<evidence type="ECO:0000256" key="6">
    <source>
        <dbReference type="ARBA" id="ARBA00022827"/>
    </source>
</evidence>
<dbReference type="EMBL" id="JBHSGS010000053">
    <property type="protein sequence ID" value="MFC4719995.1"/>
    <property type="molecule type" value="Genomic_DNA"/>
</dbReference>
<dbReference type="InterPro" id="IPR008333">
    <property type="entry name" value="Cbr1-like_FAD-bd_dom"/>
</dbReference>
<evidence type="ECO:0000256" key="10">
    <source>
        <dbReference type="ARBA" id="ARBA00023014"/>
    </source>
</evidence>
<dbReference type="Pfam" id="PF00970">
    <property type="entry name" value="FAD_binding_6"/>
    <property type="match status" value="1"/>
</dbReference>
<comment type="subunit">
    <text evidence="11">Heterotetramer of 2 PyrK and 2 PyrD type B subunits.</text>
</comment>
<name>A0ABV9MWS3_9ENTE</name>
<dbReference type="InterPro" id="IPR023455">
    <property type="entry name" value="Dihydroorotate_DHASE_ETsu"/>
</dbReference>
<evidence type="ECO:0000313" key="13">
    <source>
        <dbReference type="EMBL" id="MFC4719995.1"/>
    </source>
</evidence>
<evidence type="ECO:0000256" key="11">
    <source>
        <dbReference type="HAMAP-Rule" id="MF_01211"/>
    </source>
</evidence>
<dbReference type="PROSITE" id="PS51384">
    <property type="entry name" value="FAD_FR"/>
    <property type="match status" value="1"/>
</dbReference>
<dbReference type="NCBIfam" id="NF000797">
    <property type="entry name" value="PRK00054.1-2"/>
    <property type="match status" value="1"/>
</dbReference>
<keyword evidence="2 11" id="KW-0813">Transport</keyword>
<keyword evidence="8 11" id="KW-0249">Electron transport</keyword>
<dbReference type="InterPro" id="IPR037117">
    <property type="entry name" value="Dihydroorotate_DH_ele_sf"/>
</dbReference>
<comment type="cofactor">
    <cofactor evidence="11">
        <name>FAD</name>
        <dbReference type="ChEBI" id="CHEBI:57692"/>
    </cofactor>
    <text evidence="11">Binds 1 FAD per subunit.</text>
</comment>
<dbReference type="Pfam" id="PF10418">
    <property type="entry name" value="DHODB_Fe-S_bind"/>
    <property type="match status" value="1"/>
</dbReference>
<feature type="domain" description="FAD-binding FR-type" evidence="12">
    <location>
        <begin position="7"/>
        <end position="106"/>
    </location>
</feature>
<comment type="similarity">
    <text evidence="1 11">Belongs to the PyrK family.</text>
</comment>
<evidence type="ECO:0000313" key="14">
    <source>
        <dbReference type="Proteomes" id="UP001595969"/>
    </source>
</evidence>
<dbReference type="InterPro" id="IPR017927">
    <property type="entry name" value="FAD-bd_FR_type"/>
</dbReference>
<evidence type="ECO:0000256" key="7">
    <source>
        <dbReference type="ARBA" id="ARBA00022975"/>
    </source>
</evidence>
<keyword evidence="3 11" id="KW-0285">Flavoprotein</keyword>
<keyword evidence="6 11" id="KW-0274">FAD</keyword>
<dbReference type="Proteomes" id="UP001595969">
    <property type="component" value="Unassembled WGS sequence"/>
</dbReference>
<keyword evidence="10 11" id="KW-0411">Iron-sulfur</keyword>
<evidence type="ECO:0000259" key="12">
    <source>
        <dbReference type="PROSITE" id="PS51384"/>
    </source>
</evidence>
<dbReference type="Gene3D" id="3.40.50.80">
    <property type="entry name" value="Nucleotide-binding domain of ferredoxin-NADP reductase (FNR) module"/>
    <property type="match status" value="1"/>
</dbReference>
<dbReference type="InterPro" id="IPR050353">
    <property type="entry name" value="PyrK_electron_transfer"/>
</dbReference>
<dbReference type="SUPFAM" id="SSF63380">
    <property type="entry name" value="Riboflavin synthase domain-like"/>
    <property type="match status" value="1"/>
</dbReference>
<evidence type="ECO:0000256" key="5">
    <source>
        <dbReference type="ARBA" id="ARBA00022723"/>
    </source>
</evidence>
<feature type="binding site" evidence="11">
    <location>
        <position position="233"/>
    </location>
    <ligand>
        <name>[2Fe-2S] cluster</name>
        <dbReference type="ChEBI" id="CHEBI:190135"/>
    </ligand>
</feature>
<organism evidence="13 14">
    <name type="scientific">Enterococcus lemanii</name>
    <dbReference type="NCBI Taxonomy" id="1159752"/>
    <lineage>
        <taxon>Bacteria</taxon>
        <taxon>Bacillati</taxon>
        <taxon>Bacillota</taxon>
        <taxon>Bacilli</taxon>
        <taxon>Lactobacillales</taxon>
        <taxon>Enterococcaceae</taxon>
        <taxon>Enterococcus</taxon>
    </lineage>
</organism>
<comment type="caution">
    <text evidence="13">The sequence shown here is derived from an EMBL/GenBank/DDBJ whole genome shotgun (WGS) entry which is preliminary data.</text>
</comment>
<reference evidence="14" key="1">
    <citation type="journal article" date="2019" name="Int. J. Syst. Evol. Microbiol.">
        <title>The Global Catalogue of Microorganisms (GCM) 10K type strain sequencing project: providing services to taxonomists for standard genome sequencing and annotation.</title>
        <authorList>
            <consortium name="The Broad Institute Genomics Platform"/>
            <consortium name="The Broad Institute Genome Sequencing Center for Infectious Disease"/>
            <person name="Wu L."/>
            <person name="Ma J."/>
        </authorList>
    </citation>
    <scope>NUCLEOTIDE SEQUENCE [LARGE SCALE GENOMIC DNA]</scope>
    <source>
        <strain evidence="14">CGMCC 1.19032</strain>
    </source>
</reference>
<dbReference type="InterPro" id="IPR019480">
    <property type="entry name" value="Dihydroorotate_DH_Fe-S-bd"/>
</dbReference>
<keyword evidence="4 11" id="KW-0001">2Fe-2S</keyword>
<feature type="binding site" evidence="11">
    <location>
        <position position="228"/>
    </location>
    <ligand>
        <name>[2Fe-2S] cluster</name>
        <dbReference type="ChEBI" id="CHEBI:190135"/>
    </ligand>
</feature>
<dbReference type="Gene3D" id="2.40.30.10">
    <property type="entry name" value="Translation factors"/>
    <property type="match status" value="1"/>
</dbReference>
<comment type="function">
    <text evidence="11">Responsible for channeling the electrons from the oxidation of dihydroorotate from the FMN redox center in the PyrD type B subunit to the ultimate electron acceptor NAD(+).</text>
</comment>
<dbReference type="CDD" id="cd06218">
    <property type="entry name" value="DHOD_e_trans"/>
    <property type="match status" value="1"/>
</dbReference>
<dbReference type="InterPro" id="IPR039261">
    <property type="entry name" value="FNR_nucleotide-bd"/>
</dbReference>
<feature type="binding site" evidence="11">
    <location>
        <begin position="81"/>
        <end position="82"/>
    </location>
    <ligand>
        <name>FAD</name>
        <dbReference type="ChEBI" id="CHEBI:57692"/>
    </ligand>
</feature>
<comment type="pathway">
    <text evidence="11">Pyrimidine metabolism; UMP biosynthesis via de novo pathway; orotate from (S)-dihydroorotate (NAD(+) route): step 1/1.</text>
</comment>
<dbReference type="RefSeq" id="WP_275581290.1">
    <property type="nucleotide sequence ID" value="NZ_JAFBFD010000025.1"/>
</dbReference>
<proteinExistence type="inferred from homology"/>
<gene>
    <name evidence="11" type="primary">pyrK</name>
    <name evidence="13" type="ORF">ACFO5I_09680</name>
</gene>
<protein>
    <recommendedName>
        <fullName evidence="11">Dihydroorotate dehydrogenase B (NAD(+)), electron transfer subunit</fullName>
    </recommendedName>
    <alternativeName>
        <fullName evidence="11">Dihydroorotate oxidase B, electron transfer subunit</fullName>
    </alternativeName>
</protein>
<comment type="cofactor">
    <cofactor evidence="11">
        <name>[2Fe-2S] cluster</name>
        <dbReference type="ChEBI" id="CHEBI:190135"/>
    </cofactor>
    <text evidence="11">Binds 1 [2Fe-2S] cluster per subunit.</text>
</comment>
<feature type="binding site" evidence="11">
    <location>
        <position position="236"/>
    </location>
    <ligand>
        <name>[2Fe-2S] cluster</name>
        <dbReference type="ChEBI" id="CHEBI:190135"/>
    </ligand>
</feature>
<keyword evidence="14" id="KW-1185">Reference proteome</keyword>
<feature type="binding site" evidence="11">
    <location>
        <position position="253"/>
    </location>
    <ligand>
        <name>[2Fe-2S] cluster</name>
        <dbReference type="ChEBI" id="CHEBI:190135"/>
    </ligand>
</feature>
<evidence type="ECO:0000256" key="2">
    <source>
        <dbReference type="ARBA" id="ARBA00022448"/>
    </source>
</evidence>
<evidence type="ECO:0000256" key="4">
    <source>
        <dbReference type="ARBA" id="ARBA00022714"/>
    </source>
</evidence>
<dbReference type="HAMAP" id="MF_01211">
    <property type="entry name" value="DHODB_Fe_S_bind"/>
    <property type="match status" value="1"/>
</dbReference>